<feature type="compositionally biased region" description="Pro residues" evidence="1">
    <location>
        <begin position="52"/>
        <end position="62"/>
    </location>
</feature>
<feature type="region of interest" description="Disordered" evidence="1">
    <location>
        <begin position="1"/>
        <end position="146"/>
    </location>
</feature>
<feature type="compositionally biased region" description="Basic and acidic residues" evidence="1">
    <location>
        <begin position="281"/>
        <end position="299"/>
    </location>
</feature>
<feature type="compositionally biased region" description="Low complexity" evidence="1">
    <location>
        <begin position="35"/>
        <end position="46"/>
    </location>
</feature>
<evidence type="ECO:0000313" key="2">
    <source>
        <dbReference type="EMBL" id="PWN24157.1"/>
    </source>
</evidence>
<feature type="compositionally biased region" description="Low complexity" evidence="1">
    <location>
        <begin position="436"/>
        <end position="446"/>
    </location>
</feature>
<gene>
    <name evidence="2" type="ORF">BCV69DRAFT_21666</name>
</gene>
<sequence>MAEQFEGINFPCLPGPLRLSPAPPPQSTHPCAMLSGSPSSVRTRSSLDVPTPLSPPERPLPAAPAVQPLRSDNVRSTTAQRPCETGPLSSDPPQVHWSRAATVNIATFDDDRDGVEPDTVERAASGSYEDVGGSSSSSSDATSPRQRKEQSLFLALEAIIQADVAVKAARTALEEALGGTDRINLSRSLLRASNRITRQADYSHHKYGQSPSSGRARVHSTRKPRSTSVSLRQRNRNSRAFWPSQAQPKKDQNGVTAKVANFMALASSGSSGGSSTSSTTTHEDASRILTKDSDPRGDELLPDNSWPISQEAPFRDSSSIGYSQEESRRRSDQDESLVTAGVFLHSTSADLEGSSLGVSRNLRGYTIDHLRPSQSTSLSKEVIMSEEDRTRSSSDAEPEHMLTSDWNAHRSHSPTNSVSSSPRLDALGSHGDDHPPLSSHPPSLAR</sequence>
<keyword evidence="3" id="KW-1185">Reference proteome</keyword>
<feature type="region of interest" description="Disordered" evidence="1">
    <location>
        <begin position="196"/>
        <end position="253"/>
    </location>
</feature>
<feature type="compositionally biased region" description="Low complexity" evidence="1">
    <location>
        <begin position="267"/>
        <end position="280"/>
    </location>
</feature>
<proteinExistence type="predicted"/>
<feature type="compositionally biased region" description="Basic and acidic residues" evidence="1">
    <location>
        <begin position="386"/>
        <end position="402"/>
    </location>
</feature>
<organism evidence="2 3">
    <name type="scientific">Pseudomicrostroma glucosiphilum</name>
    <dbReference type="NCBI Taxonomy" id="1684307"/>
    <lineage>
        <taxon>Eukaryota</taxon>
        <taxon>Fungi</taxon>
        <taxon>Dikarya</taxon>
        <taxon>Basidiomycota</taxon>
        <taxon>Ustilaginomycotina</taxon>
        <taxon>Exobasidiomycetes</taxon>
        <taxon>Microstromatales</taxon>
        <taxon>Microstromatales incertae sedis</taxon>
        <taxon>Pseudomicrostroma</taxon>
    </lineage>
</organism>
<evidence type="ECO:0000256" key="1">
    <source>
        <dbReference type="SAM" id="MobiDB-lite"/>
    </source>
</evidence>
<feature type="compositionally biased region" description="Low complexity" evidence="1">
    <location>
        <begin position="125"/>
        <end position="139"/>
    </location>
</feature>
<feature type="compositionally biased region" description="Acidic residues" evidence="1">
    <location>
        <begin position="108"/>
        <end position="118"/>
    </location>
</feature>
<evidence type="ECO:0000313" key="3">
    <source>
        <dbReference type="Proteomes" id="UP000245942"/>
    </source>
</evidence>
<dbReference type="EMBL" id="KZ819321">
    <property type="protein sequence ID" value="PWN24157.1"/>
    <property type="molecule type" value="Genomic_DNA"/>
</dbReference>
<name>A0A316UFQ5_9BASI</name>
<feature type="region of interest" description="Disordered" evidence="1">
    <location>
        <begin position="267"/>
        <end position="335"/>
    </location>
</feature>
<dbReference type="GeneID" id="37011524"/>
<feature type="compositionally biased region" description="Basic residues" evidence="1">
    <location>
        <begin position="216"/>
        <end position="225"/>
    </location>
</feature>
<feature type="region of interest" description="Disordered" evidence="1">
    <location>
        <begin position="372"/>
        <end position="446"/>
    </location>
</feature>
<reference evidence="2 3" key="1">
    <citation type="journal article" date="2018" name="Mol. Biol. Evol.">
        <title>Broad Genomic Sampling Reveals a Smut Pathogenic Ancestry of the Fungal Clade Ustilaginomycotina.</title>
        <authorList>
            <person name="Kijpornyongpan T."/>
            <person name="Mondo S.J."/>
            <person name="Barry K."/>
            <person name="Sandor L."/>
            <person name="Lee J."/>
            <person name="Lipzen A."/>
            <person name="Pangilinan J."/>
            <person name="LaButti K."/>
            <person name="Hainaut M."/>
            <person name="Henrissat B."/>
            <person name="Grigoriev I.V."/>
            <person name="Spatafora J.W."/>
            <person name="Aime M.C."/>
        </authorList>
    </citation>
    <scope>NUCLEOTIDE SEQUENCE [LARGE SCALE GENOMIC DNA]</scope>
    <source>
        <strain evidence="2 3">MCA 4718</strain>
    </source>
</reference>
<accession>A0A316UFQ5</accession>
<protein>
    <submittedName>
        <fullName evidence="2">Uncharacterized protein</fullName>
    </submittedName>
</protein>
<dbReference type="RefSeq" id="XP_025351317.1">
    <property type="nucleotide sequence ID" value="XM_025489790.1"/>
</dbReference>
<dbReference type="AlphaFoldDB" id="A0A316UFQ5"/>
<dbReference type="Proteomes" id="UP000245942">
    <property type="component" value="Unassembled WGS sequence"/>
</dbReference>